<reference evidence="2" key="2">
    <citation type="submission" date="2015-01" db="EMBL/GenBank/DDBJ databases">
        <title>Evolutionary Origins and Diversification of the Mycorrhizal Mutualists.</title>
        <authorList>
            <consortium name="DOE Joint Genome Institute"/>
            <consortium name="Mycorrhizal Genomics Consortium"/>
            <person name="Kohler A."/>
            <person name="Kuo A."/>
            <person name="Nagy L.G."/>
            <person name="Floudas D."/>
            <person name="Copeland A."/>
            <person name="Barry K.W."/>
            <person name="Cichocki N."/>
            <person name="Veneault-Fourrey C."/>
            <person name="LaButti K."/>
            <person name="Lindquist E.A."/>
            <person name="Lipzen A."/>
            <person name="Lundell T."/>
            <person name="Morin E."/>
            <person name="Murat C."/>
            <person name="Riley R."/>
            <person name="Ohm R."/>
            <person name="Sun H."/>
            <person name="Tunlid A."/>
            <person name="Henrissat B."/>
            <person name="Grigoriev I.V."/>
            <person name="Hibbett D.S."/>
            <person name="Martin F."/>
        </authorList>
    </citation>
    <scope>NUCLEOTIDE SEQUENCE [LARGE SCALE GENOMIC DNA]</scope>
    <source>
        <strain evidence="2">Foug A</strain>
    </source>
</reference>
<dbReference type="HOGENOM" id="CLU_1111915_0_0_1"/>
<proteinExistence type="predicted"/>
<evidence type="ECO:0000313" key="2">
    <source>
        <dbReference type="Proteomes" id="UP000053989"/>
    </source>
</evidence>
<dbReference type="InParanoid" id="A0A0C3A798"/>
<reference evidence="1 2" key="1">
    <citation type="submission" date="2014-04" db="EMBL/GenBank/DDBJ databases">
        <authorList>
            <consortium name="DOE Joint Genome Institute"/>
            <person name="Kuo A."/>
            <person name="Kohler A."/>
            <person name="Nagy L.G."/>
            <person name="Floudas D."/>
            <person name="Copeland A."/>
            <person name="Barry K.W."/>
            <person name="Cichocki N."/>
            <person name="Veneault-Fourrey C."/>
            <person name="LaButti K."/>
            <person name="Lindquist E.A."/>
            <person name="Lipzen A."/>
            <person name="Lundell T."/>
            <person name="Morin E."/>
            <person name="Murat C."/>
            <person name="Sun H."/>
            <person name="Tunlid A."/>
            <person name="Henrissat B."/>
            <person name="Grigoriev I.V."/>
            <person name="Hibbett D.S."/>
            <person name="Martin F."/>
            <person name="Nordberg H.P."/>
            <person name="Cantor M.N."/>
            <person name="Hua S.X."/>
        </authorList>
    </citation>
    <scope>NUCLEOTIDE SEQUENCE [LARGE SCALE GENOMIC DNA]</scope>
    <source>
        <strain evidence="1 2">Foug A</strain>
    </source>
</reference>
<dbReference type="AlphaFoldDB" id="A0A0C3A798"/>
<dbReference type="Proteomes" id="UP000053989">
    <property type="component" value="Unassembled WGS sequence"/>
</dbReference>
<evidence type="ECO:0000313" key="1">
    <source>
        <dbReference type="EMBL" id="KIM69543.1"/>
    </source>
</evidence>
<organism evidence="1 2">
    <name type="scientific">Scleroderma citrinum Foug A</name>
    <dbReference type="NCBI Taxonomy" id="1036808"/>
    <lineage>
        <taxon>Eukaryota</taxon>
        <taxon>Fungi</taxon>
        <taxon>Dikarya</taxon>
        <taxon>Basidiomycota</taxon>
        <taxon>Agaricomycotina</taxon>
        <taxon>Agaricomycetes</taxon>
        <taxon>Agaricomycetidae</taxon>
        <taxon>Boletales</taxon>
        <taxon>Sclerodermatineae</taxon>
        <taxon>Sclerodermataceae</taxon>
        <taxon>Scleroderma</taxon>
    </lineage>
</organism>
<keyword evidence="2" id="KW-1185">Reference proteome</keyword>
<gene>
    <name evidence="1" type="ORF">SCLCIDRAFT_711538</name>
</gene>
<sequence length="250" mass="27631">MMLIGGAFGHAARTFELESAKISSSIGKGDRLTRASELPRRTQNTLCNELGWHVIFACQTSTVCQSGTQHDSGWSVSSSATLGHTLLHSNNLWELLTLNRPVCPLTSQIYPPRNSPLATALICHGSSHQEWNSPVFVSVYVLLVLHLHTGTQSKEIKDLSQSKDSFTLYVDGNTCLVPEPHPSSSRSCRPRSRSYRRWVLRPLFRSGSHSMHFLKGSPSRHLLLIAHPSPVCIPQEYQYAALPIATPIAP</sequence>
<protein>
    <submittedName>
        <fullName evidence="1">Uncharacterized protein</fullName>
    </submittedName>
</protein>
<accession>A0A0C3A798</accession>
<dbReference type="EMBL" id="KN822006">
    <property type="protein sequence ID" value="KIM69543.1"/>
    <property type="molecule type" value="Genomic_DNA"/>
</dbReference>
<name>A0A0C3A798_9AGAM</name>